<evidence type="ECO:0000256" key="4">
    <source>
        <dbReference type="PROSITE-ProRule" id="PRU00091"/>
    </source>
</evidence>
<keyword evidence="3" id="KW-0862">Zinc</keyword>
<dbReference type="PANTHER" id="PTHR46280">
    <property type="entry name" value="PLECKSTRIN HOMOLOGY DOMAIN-CONTAINING FAMILY F MEMBER 2-RELATED"/>
    <property type="match status" value="1"/>
</dbReference>
<dbReference type="SMART" id="SM00064">
    <property type="entry name" value="FYVE"/>
    <property type="match status" value="1"/>
</dbReference>
<feature type="domain" description="FYVE-type" evidence="7">
    <location>
        <begin position="393"/>
        <end position="471"/>
    </location>
</feature>
<proteinExistence type="predicted"/>
<dbReference type="InterPro" id="IPR000306">
    <property type="entry name" value="Znf_FYVE"/>
</dbReference>
<dbReference type="InterPro" id="IPR017455">
    <property type="entry name" value="Znf_FYVE-rel"/>
</dbReference>
<evidence type="ECO:0000256" key="5">
    <source>
        <dbReference type="SAM" id="MobiDB-lite"/>
    </source>
</evidence>
<dbReference type="InterPro" id="IPR051765">
    <property type="entry name" value="PH_domain-containing_F"/>
</dbReference>
<evidence type="ECO:0000313" key="8">
    <source>
        <dbReference type="EMBL" id="CAK0841334.1"/>
    </source>
</evidence>
<dbReference type="Gene3D" id="3.30.40.10">
    <property type="entry name" value="Zinc/RING finger domain, C3HC4 (zinc finger)"/>
    <property type="match status" value="1"/>
</dbReference>
<reference evidence="8" key="1">
    <citation type="submission" date="2023-10" db="EMBL/GenBank/DDBJ databases">
        <authorList>
            <person name="Chen Y."/>
            <person name="Shah S."/>
            <person name="Dougan E. K."/>
            <person name="Thang M."/>
            <person name="Chan C."/>
        </authorList>
    </citation>
    <scope>NUCLEOTIDE SEQUENCE [LARGE SCALE GENOMIC DNA]</scope>
</reference>
<organism evidence="8 9">
    <name type="scientific">Prorocentrum cordatum</name>
    <dbReference type="NCBI Taxonomy" id="2364126"/>
    <lineage>
        <taxon>Eukaryota</taxon>
        <taxon>Sar</taxon>
        <taxon>Alveolata</taxon>
        <taxon>Dinophyceae</taxon>
        <taxon>Prorocentrales</taxon>
        <taxon>Prorocentraceae</taxon>
        <taxon>Prorocentrum</taxon>
    </lineage>
</organism>
<evidence type="ECO:0000256" key="3">
    <source>
        <dbReference type="ARBA" id="ARBA00022833"/>
    </source>
</evidence>
<evidence type="ECO:0000313" key="9">
    <source>
        <dbReference type="Proteomes" id="UP001189429"/>
    </source>
</evidence>
<dbReference type="EMBL" id="CAUYUJ010014446">
    <property type="protein sequence ID" value="CAK0841334.1"/>
    <property type="molecule type" value="Genomic_DNA"/>
</dbReference>
<evidence type="ECO:0000259" key="6">
    <source>
        <dbReference type="PROSITE" id="PS50003"/>
    </source>
</evidence>
<evidence type="ECO:0000256" key="2">
    <source>
        <dbReference type="ARBA" id="ARBA00022771"/>
    </source>
</evidence>
<dbReference type="InterPro" id="IPR013083">
    <property type="entry name" value="Znf_RING/FYVE/PHD"/>
</dbReference>
<dbReference type="Pfam" id="PF01363">
    <property type="entry name" value="FYVE"/>
    <property type="match status" value="1"/>
</dbReference>
<dbReference type="Gene3D" id="2.30.29.30">
    <property type="entry name" value="Pleckstrin-homology domain (PH domain)/Phosphotyrosine-binding domain (PTB)"/>
    <property type="match status" value="1"/>
</dbReference>
<feature type="domain" description="PH" evidence="6">
    <location>
        <begin position="46"/>
        <end position="154"/>
    </location>
</feature>
<comment type="caution">
    <text evidence="8">The sequence shown here is derived from an EMBL/GenBank/DDBJ whole genome shotgun (WGS) entry which is preliminary data.</text>
</comment>
<dbReference type="SMART" id="SM00233">
    <property type="entry name" value="PH"/>
    <property type="match status" value="1"/>
</dbReference>
<name>A0ABN9T8C3_9DINO</name>
<dbReference type="SUPFAM" id="SSF50729">
    <property type="entry name" value="PH domain-like"/>
    <property type="match status" value="1"/>
</dbReference>
<feature type="region of interest" description="Disordered" evidence="5">
    <location>
        <begin position="331"/>
        <end position="357"/>
    </location>
</feature>
<dbReference type="SUPFAM" id="SSF57903">
    <property type="entry name" value="FYVE/PHD zinc finger"/>
    <property type="match status" value="1"/>
</dbReference>
<dbReference type="InterPro" id="IPR011011">
    <property type="entry name" value="Znf_FYVE_PHD"/>
</dbReference>
<keyword evidence="2 4" id="KW-0863">Zinc-finger</keyword>
<dbReference type="InterPro" id="IPR011993">
    <property type="entry name" value="PH-like_dom_sf"/>
</dbReference>
<dbReference type="Pfam" id="PF00169">
    <property type="entry name" value="PH"/>
    <property type="match status" value="1"/>
</dbReference>
<sequence>MEQQRQAMALRFDEVVRDIGADPDVGAERERGELGRNLVLERDSGGIFKEGELRYRWSSTKPSKKVWCVLRRQRLQFFGSRSEAEAAGCSPDCSVELLGCVCGPAERGWRNRHFFTIYRPVGSSSDQEYGSWELHAPDELECRRWVLMVQEATQITESWSKIREFHGRLQAASSVQGYAQAVESVINETMVVPAEWMLDQLRNSRDPGAQEAVAFRVPTLGQVDKETRRDRFAVDGRPVERPPARELAADVALCALRALGERGADVERAEDKAAILARDVVLCCSRSMGDGDSFYAVRRLFQPDPKDGEPELVLCQPVPQDAEPVRVQVRHPQDGGQVARSPSGQAPSDTGLPQFEGDAGADLLRHDRVVGMDLEVEQRLRVAAIGPDCWIPDWDSLQCMRCGVQFKPWLRRHHCRKCGNLVCHSCSALSVSLSAGARGRAVAPSELAAGAPGEARAPRGRVCFLCYQRVVIDDLEARKRRGSALESVDSFLVGIAPASEDAEQDERMQNGMASFSSCGSMAGISSSGSVAGMDAESAQWPVVTVQMGSRYKILDGANPENALFFLDCRFVRQVRWSGVSDIGRIVISISRA</sequence>
<evidence type="ECO:0000256" key="1">
    <source>
        <dbReference type="ARBA" id="ARBA00022723"/>
    </source>
</evidence>
<dbReference type="PROSITE" id="PS50003">
    <property type="entry name" value="PH_DOMAIN"/>
    <property type="match status" value="1"/>
</dbReference>
<keyword evidence="1" id="KW-0479">Metal-binding</keyword>
<dbReference type="CDD" id="cd00821">
    <property type="entry name" value="PH"/>
    <property type="match status" value="1"/>
</dbReference>
<dbReference type="PANTHER" id="PTHR46280:SF3">
    <property type="entry name" value="PLECKSTRIN HOMOLOGY DOMAIN-CONTAINING FAMILY F MEMBER 1 HOMOLOG"/>
    <property type="match status" value="1"/>
</dbReference>
<dbReference type="PROSITE" id="PS50178">
    <property type="entry name" value="ZF_FYVE"/>
    <property type="match status" value="1"/>
</dbReference>
<dbReference type="InterPro" id="IPR001849">
    <property type="entry name" value="PH_domain"/>
</dbReference>
<evidence type="ECO:0000259" key="7">
    <source>
        <dbReference type="PROSITE" id="PS50178"/>
    </source>
</evidence>
<keyword evidence="9" id="KW-1185">Reference proteome</keyword>
<accession>A0ABN9T8C3</accession>
<protein>
    <submittedName>
        <fullName evidence="8">Uncharacterized protein</fullName>
    </submittedName>
</protein>
<gene>
    <name evidence="8" type="ORF">PCOR1329_LOCUS36560</name>
</gene>
<dbReference type="Proteomes" id="UP001189429">
    <property type="component" value="Unassembled WGS sequence"/>
</dbReference>